<dbReference type="InterPro" id="IPR012334">
    <property type="entry name" value="Pectin_lyas_fold"/>
</dbReference>
<dbReference type="GO" id="GO:0004650">
    <property type="term" value="F:polygalacturonase activity"/>
    <property type="evidence" value="ECO:0007669"/>
    <property type="project" value="InterPro"/>
</dbReference>
<dbReference type="PROSITE" id="PS51175">
    <property type="entry name" value="CBM6"/>
    <property type="match status" value="1"/>
</dbReference>
<proteinExistence type="inferred from homology"/>
<dbReference type="STRING" id="479433.Caci_3464"/>
<evidence type="ECO:0000256" key="2">
    <source>
        <dbReference type="ARBA" id="ARBA00022801"/>
    </source>
</evidence>
<feature type="signal peptide" evidence="5">
    <location>
        <begin position="1"/>
        <end position="31"/>
    </location>
</feature>
<dbReference type="HOGENOM" id="CLU_016031_8_4_11"/>
<protein>
    <submittedName>
        <fullName evidence="7">Carbohydrate binding family 6</fullName>
    </submittedName>
</protein>
<accession>C7Q950</accession>
<keyword evidence="8" id="KW-1185">Reference proteome</keyword>
<feature type="domain" description="CBM6" evidence="6">
    <location>
        <begin position="524"/>
        <end position="649"/>
    </location>
</feature>
<evidence type="ECO:0000256" key="3">
    <source>
        <dbReference type="ARBA" id="ARBA00023295"/>
    </source>
</evidence>
<sequence length="649" mass="66094" precursor="true">MFLHRSRRARRRIPHLAAAIAATGVAALALAGVQGTALAASAAPHPAAAKAAAAVFNVKDYGATGNGSTNDSPAINKAVAAANTAGGGIVEFPSGSYKSANTVHLKSNVTIQLDAGSKVLGSSAKTYDAAESNPNDKYQDYGHSHFHDAMFSGDKLSNIGFTGSGTIDGGGNLITGNPGAGQADKILSLTRCTNLTLSGITLTRGGHFGALINGCDGVVSDHLTIATSSDRDGWNIISTTHVTITNANISSNDDALVFKSDWALGQTLPSGHVTVTNSTLQAKCCNALMFGSETCGSFTDYRFQQITILGAGKSGLGIVSMDGADISDVHYQDVTMTGVHSPIMEKIGTRLRCGGSPKVGHISNVTFTNVTGTGVASTDYSPTIWGADSSHQVSDETFTNVNLTVPGGHGTMSTGVPSDNGDYNPNSIGTRPAYGWYLHNVSGIHFTGGSVKVAKTDGRPAVIANAGSAITFDGLTAQTGSSSPFDVGFQNITGYCLSNSHNTSGGALRVSASGSTQSCGSSATRYEAENATLSTGDTVATNHTGFSGSGFVDTTNAVGAYVEWTVTAPAAGTYTATVGYANGTTTDRPMDVAVNGTTADAAASFPTTASWNTWAGKAFSVPLNAGANTIRVAASTANGCPNLDYLDLG</sequence>
<evidence type="ECO:0000256" key="1">
    <source>
        <dbReference type="ARBA" id="ARBA00008834"/>
    </source>
</evidence>
<evidence type="ECO:0000256" key="5">
    <source>
        <dbReference type="SAM" id="SignalP"/>
    </source>
</evidence>
<evidence type="ECO:0000313" key="8">
    <source>
        <dbReference type="Proteomes" id="UP000000851"/>
    </source>
</evidence>
<name>C7Q950_CATAD</name>
<dbReference type="Proteomes" id="UP000000851">
    <property type="component" value="Chromosome"/>
</dbReference>
<dbReference type="AlphaFoldDB" id="C7Q950"/>
<evidence type="ECO:0000313" key="7">
    <source>
        <dbReference type="EMBL" id="ACU72370.1"/>
    </source>
</evidence>
<dbReference type="CDD" id="cd04082">
    <property type="entry name" value="CBM35_pectate_lyase-like"/>
    <property type="match status" value="1"/>
</dbReference>
<keyword evidence="2 4" id="KW-0378">Hydrolase</keyword>
<keyword evidence="5" id="KW-0732">Signal</keyword>
<dbReference type="Pfam" id="PF16990">
    <property type="entry name" value="CBM_35"/>
    <property type="match status" value="1"/>
</dbReference>
<evidence type="ECO:0000259" key="6">
    <source>
        <dbReference type="PROSITE" id="PS51175"/>
    </source>
</evidence>
<keyword evidence="3 4" id="KW-0326">Glycosidase</keyword>
<dbReference type="Gene3D" id="2.60.120.260">
    <property type="entry name" value="Galactose-binding domain-like"/>
    <property type="match status" value="1"/>
</dbReference>
<dbReference type="Pfam" id="PF00295">
    <property type="entry name" value="Glyco_hydro_28"/>
    <property type="match status" value="1"/>
</dbReference>
<dbReference type="InterPro" id="IPR000743">
    <property type="entry name" value="Glyco_hydro_28"/>
</dbReference>
<dbReference type="InterPro" id="IPR008979">
    <property type="entry name" value="Galactose-bd-like_sf"/>
</dbReference>
<dbReference type="CAZy" id="GH28">
    <property type="family name" value="Glycoside Hydrolase Family 28"/>
</dbReference>
<dbReference type="InParanoid" id="C7Q950"/>
<dbReference type="SUPFAM" id="SSF51126">
    <property type="entry name" value="Pectin lyase-like"/>
    <property type="match status" value="1"/>
</dbReference>
<reference evidence="7 8" key="1">
    <citation type="journal article" date="2009" name="Stand. Genomic Sci.">
        <title>Complete genome sequence of Catenulispora acidiphila type strain (ID 139908).</title>
        <authorList>
            <person name="Copeland A."/>
            <person name="Lapidus A."/>
            <person name="Glavina Del Rio T."/>
            <person name="Nolan M."/>
            <person name="Lucas S."/>
            <person name="Chen F."/>
            <person name="Tice H."/>
            <person name="Cheng J.F."/>
            <person name="Bruce D."/>
            <person name="Goodwin L."/>
            <person name="Pitluck S."/>
            <person name="Mikhailova N."/>
            <person name="Pati A."/>
            <person name="Ivanova N."/>
            <person name="Mavromatis K."/>
            <person name="Chen A."/>
            <person name="Palaniappan K."/>
            <person name="Chain P."/>
            <person name="Land M."/>
            <person name="Hauser L."/>
            <person name="Chang Y.J."/>
            <person name="Jeffries C.D."/>
            <person name="Chertkov O."/>
            <person name="Brettin T."/>
            <person name="Detter J.C."/>
            <person name="Han C."/>
            <person name="Ali Z."/>
            <person name="Tindall B.J."/>
            <person name="Goker M."/>
            <person name="Bristow J."/>
            <person name="Eisen J.A."/>
            <person name="Markowitz V."/>
            <person name="Hugenholtz P."/>
            <person name="Kyrpides N.C."/>
            <person name="Klenk H.P."/>
        </authorList>
    </citation>
    <scope>NUCLEOTIDE SEQUENCE [LARGE SCALE GENOMIC DNA]</scope>
    <source>
        <strain evidence="8">DSM 44928 / JCM 14897 / NBRC 102108 / NRRL B-24433 / ID139908</strain>
    </source>
</reference>
<organism evidence="7 8">
    <name type="scientific">Catenulispora acidiphila (strain DSM 44928 / JCM 14897 / NBRC 102108 / NRRL B-24433 / ID139908)</name>
    <dbReference type="NCBI Taxonomy" id="479433"/>
    <lineage>
        <taxon>Bacteria</taxon>
        <taxon>Bacillati</taxon>
        <taxon>Actinomycetota</taxon>
        <taxon>Actinomycetes</taxon>
        <taxon>Catenulisporales</taxon>
        <taxon>Catenulisporaceae</taxon>
        <taxon>Catenulispora</taxon>
    </lineage>
</organism>
<gene>
    <name evidence="7" type="ordered locus">Caci_3464</name>
</gene>
<dbReference type="CAZy" id="CBM35">
    <property type="family name" value="Carbohydrate-Binding Module Family 35"/>
</dbReference>
<dbReference type="PANTHER" id="PTHR31339:SF9">
    <property type="entry name" value="PLASMIN AND FIBRONECTIN-BINDING PROTEIN A"/>
    <property type="match status" value="1"/>
</dbReference>
<dbReference type="InterPro" id="IPR051801">
    <property type="entry name" value="GH28_Enzymes"/>
</dbReference>
<dbReference type="InterPro" id="IPR005084">
    <property type="entry name" value="CBM6"/>
</dbReference>
<dbReference type="SUPFAM" id="SSF49785">
    <property type="entry name" value="Galactose-binding domain-like"/>
    <property type="match status" value="1"/>
</dbReference>
<dbReference type="Gene3D" id="2.160.20.10">
    <property type="entry name" value="Single-stranded right-handed beta-helix, Pectin lyase-like"/>
    <property type="match status" value="1"/>
</dbReference>
<dbReference type="InterPro" id="IPR011050">
    <property type="entry name" value="Pectin_lyase_fold/virulence"/>
</dbReference>
<comment type="similarity">
    <text evidence="1 4">Belongs to the glycosyl hydrolase 28 family.</text>
</comment>
<dbReference type="EMBL" id="CP001700">
    <property type="protein sequence ID" value="ACU72370.1"/>
    <property type="molecule type" value="Genomic_DNA"/>
</dbReference>
<dbReference type="eggNOG" id="COG5434">
    <property type="taxonomic scope" value="Bacteria"/>
</dbReference>
<evidence type="ECO:0000256" key="4">
    <source>
        <dbReference type="RuleBase" id="RU361169"/>
    </source>
</evidence>
<dbReference type="KEGG" id="cai:Caci_3464"/>
<feature type="chain" id="PRO_5038452109" evidence="5">
    <location>
        <begin position="32"/>
        <end position="649"/>
    </location>
</feature>
<dbReference type="PANTHER" id="PTHR31339">
    <property type="entry name" value="PECTIN LYASE-RELATED"/>
    <property type="match status" value="1"/>
</dbReference>
<dbReference type="GO" id="GO:0005975">
    <property type="term" value="P:carbohydrate metabolic process"/>
    <property type="evidence" value="ECO:0007669"/>
    <property type="project" value="InterPro"/>
</dbReference>
<dbReference type="GO" id="GO:0030246">
    <property type="term" value="F:carbohydrate binding"/>
    <property type="evidence" value="ECO:0007669"/>
    <property type="project" value="InterPro"/>
</dbReference>